<evidence type="ECO:0000313" key="6">
    <source>
        <dbReference type="Proteomes" id="UP000249203"/>
    </source>
</evidence>
<comment type="caution">
    <text evidence="5">The sequence shown here is derived from an EMBL/GenBank/DDBJ whole genome shotgun (WGS) entry which is preliminary data.</text>
</comment>
<dbReference type="SUPFAM" id="SSF53067">
    <property type="entry name" value="Actin-like ATPase domain"/>
    <property type="match status" value="1"/>
</dbReference>
<dbReference type="Gene3D" id="3.30.420.40">
    <property type="match status" value="1"/>
</dbReference>
<keyword evidence="3" id="KW-0324">Glycolysis</keyword>
<accession>A0A327X299</accession>
<keyword evidence="2 3" id="KW-0418">Kinase</keyword>
<evidence type="ECO:0000256" key="4">
    <source>
        <dbReference type="RuleBase" id="RU004046"/>
    </source>
</evidence>
<dbReference type="PANTHER" id="PTHR47690:SF1">
    <property type="entry name" value="GLUCOKINASE"/>
    <property type="match status" value="1"/>
</dbReference>
<dbReference type="GO" id="GO:0005524">
    <property type="term" value="F:ATP binding"/>
    <property type="evidence" value="ECO:0007669"/>
    <property type="project" value="UniProtKB-UniRule"/>
</dbReference>
<dbReference type="InterPro" id="IPR043129">
    <property type="entry name" value="ATPase_NBD"/>
</dbReference>
<gene>
    <name evidence="3" type="primary">glk</name>
    <name evidence="5" type="ORF">B0I24_10314</name>
</gene>
<dbReference type="CDD" id="cd24008">
    <property type="entry name" value="ASKHA_NBD_GLK"/>
    <property type="match status" value="1"/>
</dbReference>
<dbReference type="Pfam" id="PF02685">
    <property type="entry name" value="Glucokinase"/>
    <property type="match status" value="1"/>
</dbReference>
<dbReference type="InterPro" id="IPR050201">
    <property type="entry name" value="Bacterial_glucokinase"/>
</dbReference>
<dbReference type="GO" id="GO:0004340">
    <property type="term" value="F:glucokinase activity"/>
    <property type="evidence" value="ECO:0007669"/>
    <property type="project" value="UniProtKB-UniRule"/>
</dbReference>
<evidence type="ECO:0000256" key="1">
    <source>
        <dbReference type="ARBA" id="ARBA00022679"/>
    </source>
</evidence>
<feature type="binding site" evidence="3">
    <location>
        <begin position="21"/>
        <end position="26"/>
    </location>
    <ligand>
        <name>ATP</name>
        <dbReference type="ChEBI" id="CHEBI:30616"/>
    </ligand>
</feature>
<keyword evidence="3" id="KW-0547">Nucleotide-binding</keyword>
<comment type="catalytic activity">
    <reaction evidence="3">
        <text>D-glucose + ATP = D-glucose 6-phosphate + ADP + H(+)</text>
        <dbReference type="Rhea" id="RHEA:17825"/>
        <dbReference type="ChEBI" id="CHEBI:4167"/>
        <dbReference type="ChEBI" id="CHEBI:15378"/>
        <dbReference type="ChEBI" id="CHEBI:30616"/>
        <dbReference type="ChEBI" id="CHEBI:61548"/>
        <dbReference type="ChEBI" id="CHEBI:456216"/>
        <dbReference type="EC" id="2.7.1.2"/>
    </reaction>
</comment>
<protein>
    <recommendedName>
        <fullName evidence="3">Glucokinase</fullName>
        <ecNumber evidence="3">2.7.1.2</ecNumber>
    </recommendedName>
    <alternativeName>
        <fullName evidence="3">Glucose kinase</fullName>
    </alternativeName>
</protein>
<keyword evidence="3" id="KW-0963">Cytoplasm</keyword>
<dbReference type="Gene3D" id="3.40.367.20">
    <property type="match status" value="1"/>
</dbReference>
<dbReference type="EMBL" id="QLMD01000003">
    <property type="protein sequence ID" value="RAJ99023.1"/>
    <property type="molecule type" value="Genomic_DNA"/>
</dbReference>
<dbReference type="GO" id="GO:0005536">
    <property type="term" value="F:D-glucose binding"/>
    <property type="evidence" value="ECO:0007669"/>
    <property type="project" value="InterPro"/>
</dbReference>
<organism evidence="5 6">
    <name type="scientific">Aliidiomarina maris</name>
    <dbReference type="NCBI Taxonomy" id="531312"/>
    <lineage>
        <taxon>Bacteria</taxon>
        <taxon>Pseudomonadati</taxon>
        <taxon>Pseudomonadota</taxon>
        <taxon>Gammaproteobacteria</taxon>
        <taxon>Alteromonadales</taxon>
        <taxon>Idiomarinaceae</taxon>
        <taxon>Aliidiomarina</taxon>
    </lineage>
</organism>
<evidence type="ECO:0000313" key="5">
    <source>
        <dbReference type="EMBL" id="RAJ99023.1"/>
    </source>
</evidence>
<comment type="subcellular location">
    <subcellularLocation>
        <location evidence="3">Cytoplasm</location>
    </subcellularLocation>
</comment>
<dbReference type="AlphaFoldDB" id="A0A327X299"/>
<dbReference type="GO" id="GO:0006096">
    <property type="term" value="P:glycolytic process"/>
    <property type="evidence" value="ECO:0007669"/>
    <property type="project" value="UniProtKB-UniRule"/>
</dbReference>
<dbReference type="InterPro" id="IPR003836">
    <property type="entry name" value="Glucokinase"/>
</dbReference>
<dbReference type="Proteomes" id="UP000249203">
    <property type="component" value="Unassembled WGS sequence"/>
</dbReference>
<keyword evidence="3" id="KW-0067">ATP-binding</keyword>
<proteinExistence type="inferred from homology"/>
<keyword evidence="1 3" id="KW-0808">Transferase</keyword>
<comment type="similarity">
    <text evidence="3 4">Belongs to the bacterial glucokinase family.</text>
</comment>
<name>A0A327X299_9GAMM</name>
<evidence type="ECO:0000256" key="3">
    <source>
        <dbReference type="HAMAP-Rule" id="MF_00524"/>
    </source>
</evidence>
<dbReference type="HAMAP" id="MF_00524">
    <property type="entry name" value="Glucokinase"/>
    <property type="match status" value="1"/>
</dbReference>
<dbReference type="PANTHER" id="PTHR47690">
    <property type="entry name" value="GLUCOKINASE"/>
    <property type="match status" value="1"/>
</dbReference>
<evidence type="ECO:0000256" key="2">
    <source>
        <dbReference type="ARBA" id="ARBA00022777"/>
    </source>
</evidence>
<dbReference type="EC" id="2.7.1.2" evidence="3"/>
<reference evidence="5 6" key="1">
    <citation type="submission" date="2018-06" db="EMBL/GenBank/DDBJ databases">
        <title>Genomic Encyclopedia of Type Strains, Phase III (KMG-III): the genomes of soil and plant-associated and newly described type strains.</title>
        <authorList>
            <person name="Whitman W."/>
        </authorList>
    </citation>
    <scope>NUCLEOTIDE SEQUENCE [LARGE SCALE GENOMIC DNA]</scope>
    <source>
        <strain evidence="5 6">CGMCC 1.15366</strain>
    </source>
</reference>
<dbReference type="NCBIfam" id="TIGR00749">
    <property type="entry name" value="glk"/>
    <property type="match status" value="1"/>
</dbReference>
<dbReference type="GO" id="GO:0005829">
    <property type="term" value="C:cytosol"/>
    <property type="evidence" value="ECO:0007669"/>
    <property type="project" value="TreeGrafter"/>
</dbReference>
<dbReference type="RefSeq" id="WP_241974043.1">
    <property type="nucleotide sequence ID" value="NZ_PIPK01000002.1"/>
</dbReference>
<sequence length="342" mass="36543">MVNSTPSESSTMTLEGFAVVADIGGTNARFCRINLATFELDRIQVFACADYPTLSAVMEAYRDEQDVALEHVAIAIACPVESDDVDMTNHHWRFSIRGLRKAMGLKTFIVLNDFAAAAMSLVTLEPHEMKQIGGGKAKTHGPKAVVGAGTGLGVGHLITLPDGSVMPLPGEGGHVDWAPTNEKEWAVFRFMANRFGRVSAERVLSGPGLETLYLALADYHGRNVAPITAAQIGQRALAGIDTLAVETVNQFFASLGSFAGNLALTANTTGGVYIAGGVVPKLMGLMATSNFRARFEHKGRFCKVCEAIPCFVITAEHAGLRGVGQYLKQTLAQSEQRIADND</sequence>